<dbReference type="Gramene" id="rna39267">
    <property type="protein sequence ID" value="RHN45068.1"/>
    <property type="gene ID" value="gene39267"/>
</dbReference>
<dbReference type="AlphaFoldDB" id="A0A396GX82"/>
<protein>
    <submittedName>
        <fullName evidence="1">Uncharacterized protein</fullName>
    </submittedName>
</protein>
<dbReference type="EMBL" id="PSQE01000007">
    <property type="protein sequence ID" value="RHN45068.1"/>
    <property type="molecule type" value="Genomic_DNA"/>
</dbReference>
<reference evidence="1" key="1">
    <citation type="journal article" date="2018" name="Nat. Plants">
        <title>Whole-genome landscape of Medicago truncatula symbiotic genes.</title>
        <authorList>
            <person name="Pecrix Y."/>
            <person name="Gamas P."/>
            <person name="Carrere S."/>
        </authorList>
    </citation>
    <scope>NUCLEOTIDE SEQUENCE</scope>
    <source>
        <tissue evidence="1">Leaves</tissue>
    </source>
</reference>
<organism evidence="1">
    <name type="scientific">Medicago truncatula</name>
    <name type="common">Barrel medic</name>
    <name type="synonym">Medicago tribuloides</name>
    <dbReference type="NCBI Taxonomy" id="3880"/>
    <lineage>
        <taxon>Eukaryota</taxon>
        <taxon>Viridiplantae</taxon>
        <taxon>Streptophyta</taxon>
        <taxon>Embryophyta</taxon>
        <taxon>Tracheophyta</taxon>
        <taxon>Spermatophyta</taxon>
        <taxon>Magnoliopsida</taxon>
        <taxon>eudicotyledons</taxon>
        <taxon>Gunneridae</taxon>
        <taxon>Pentapetalae</taxon>
        <taxon>rosids</taxon>
        <taxon>fabids</taxon>
        <taxon>Fabales</taxon>
        <taxon>Fabaceae</taxon>
        <taxon>Papilionoideae</taxon>
        <taxon>50 kb inversion clade</taxon>
        <taxon>NPAAA clade</taxon>
        <taxon>Hologalegina</taxon>
        <taxon>IRL clade</taxon>
        <taxon>Trifolieae</taxon>
        <taxon>Medicago</taxon>
    </lineage>
</organism>
<sequence length="51" mass="5940">MHLVRHIYACSSKSLQGRHLYLDHQRSLQGRSPQSRSLMDLCKAEAHKLDH</sequence>
<accession>A0A396GX82</accession>
<gene>
    <name evidence="1" type="ORF">MtrunA17_Chr7g0226251</name>
</gene>
<dbReference type="Proteomes" id="UP000265566">
    <property type="component" value="Chromosome 7"/>
</dbReference>
<evidence type="ECO:0000313" key="1">
    <source>
        <dbReference type="EMBL" id="RHN45068.1"/>
    </source>
</evidence>
<proteinExistence type="predicted"/>
<comment type="caution">
    <text evidence="1">The sequence shown here is derived from an EMBL/GenBank/DDBJ whole genome shotgun (WGS) entry which is preliminary data.</text>
</comment>
<name>A0A396GX82_MEDTR</name>